<evidence type="ECO:0000313" key="4">
    <source>
        <dbReference type="EMBL" id="EKF20087.1"/>
    </source>
</evidence>
<dbReference type="InterPro" id="IPR051924">
    <property type="entry name" value="GST_Kappa/NadH"/>
</dbReference>
<accession>K2MRY4</accession>
<dbReference type="AlphaFoldDB" id="K2MRY4"/>
<dbReference type="RefSeq" id="WP_008594832.1">
    <property type="nucleotide sequence ID" value="NZ_AMRM01000004.1"/>
</dbReference>
<dbReference type="PANTHER" id="PTHR42943">
    <property type="entry name" value="GLUTATHIONE S-TRANSFERASE KAPPA"/>
    <property type="match status" value="1"/>
</dbReference>
<comment type="similarity">
    <text evidence="1">Belongs to the GST superfamily. NadH family.</text>
</comment>
<keyword evidence="1" id="KW-0413">Isomerase</keyword>
<comment type="catalytic activity">
    <reaction evidence="1">
        <text>2-hydroxychromene-2-carboxylate = (3E)-4-(2-hydroxyphenyl)-2-oxobut-3-enoate</text>
        <dbReference type="Rhea" id="RHEA:27401"/>
        <dbReference type="ChEBI" id="CHEBI:59350"/>
        <dbReference type="ChEBI" id="CHEBI:59353"/>
        <dbReference type="EC" id="5.99.1.4"/>
    </reaction>
</comment>
<dbReference type="InterPro" id="IPR014440">
    <property type="entry name" value="HCCAis_GSTk"/>
</dbReference>
<dbReference type="GO" id="GO:0006749">
    <property type="term" value="P:glutathione metabolic process"/>
    <property type="evidence" value="ECO:0007669"/>
    <property type="project" value="TreeGrafter"/>
</dbReference>
<feature type="active site" description="Nucleophile" evidence="2">
    <location>
        <position position="13"/>
    </location>
</feature>
<evidence type="ECO:0000313" key="5">
    <source>
        <dbReference type="Proteomes" id="UP000006786"/>
    </source>
</evidence>
<dbReference type="InterPro" id="IPR036249">
    <property type="entry name" value="Thioredoxin-like_sf"/>
</dbReference>
<keyword evidence="5" id="KW-1185">Reference proteome</keyword>
<feature type="domain" description="DSBA-like thioredoxin" evidence="3">
    <location>
        <begin position="4"/>
        <end position="197"/>
    </location>
</feature>
<dbReference type="Proteomes" id="UP000006786">
    <property type="component" value="Unassembled WGS sequence"/>
</dbReference>
<dbReference type="Pfam" id="PF01323">
    <property type="entry name" value="DSBA"/>
    <property type="match status" value="1"/>
</dbReference>
<dbReference type="PIRSF" id="PIRSF006386">
    <property type="entry name" value="HCCAis_GSTk"/>
    <property type="match status" value="1"/>
</dbReference>
<dbReference type="OrthoDB" id="5244108at2"/>
<dbReference type="PANTHER" id="PTHR42943:SF13">
    <property type="entry name" value="GLUTATHIONE S-TRANSFERASE KAPPA-RELATED"/>
    <property type="match status" value="1"/>
</dbReference>
<dbReference type="SUPFAM" id="SSF52833">
    <property type="entry name" value="Thioredoxin-like"/>
    <property type="match status" value="1"/>
</dbReference>
<dbReference type="InterPro" id="IPR044087">
    <property type="entry name" value="NahD-like"/>
</dbReference>
<dbReference type="GO" id="GO:1901170">
    <property type="term" value="P:naphthalene catabolic process"/>
    <property type="evidence" value="ECO:0007669"/>
    <property type="project" value="InterPro"/>
</dbReference>
<dbReference type="STRING" id="391937.NA2_04836"/>
<dbReference type="GO" id="GO:0004602">
    <property type="term" value="F:glutathione peroxidase activity"/>
    <property type="evidence" value="ECO:0007669"/>
    <property type="project" value="TreeGrafter"/>
</dbReference>
<dbReference type="GO" id="GO:0018845">
    <property type="term" value="F:2-hydroxychromene-2-carboxylate isomerase activity"/>
    <property type="evidence" value="ECO:0007669"/>
    <property type="project" value="UniProtKB-UniRule"/>
</dbReference>
<dbReference type="CDD" id="cd03022">
    <property type="entry name" value="DsbA_HCCA_Iso"/>
    <property type="match status" value="1"/>
</dbReference>
<dbReference type="GO" id="GO:0004364">
    <property type="term" value="F:glutathione transferase activity"/>
    <property type="evidence" value="ECO:0007669"/>
    <property type="project" value="TreeGrafter"/>
</dbReference>
<evidence type="ECO:0000256" key="1">
    <source>
        <dbReference type="PIRNR" id="PIRNR006386"/>
    </source>
</evidence>
<organism evidence="4 5">
    <name type="scientific">Nitratireductor pacificus pht-3B</name>
    <dbReference type="NCBI Taxonomy" id="391937"/>
    <lineage>
        <taxon>Bacteria</taxon>
        <taxon>Pseudomonadati</taxon>
        <taxon>Pseudomonadota</taxon>
        <taxon>Alphaproteobacteria</taxon>
        <taxon>Hyphomicrobiales</taxon>
        <taxon>Phyllobacteriaceae</taxon>
        <taxon>Nitratireductor</taxon>
    </lineage>
</organism>
<sequence length="205" mass="22147">MPATIDYYFTSASPFVYLGHQALRAAVARHGAVVRVKPINLMGVWEVSGAVPPAKRPPVRQRLRLVEMQRIADYRGLPINTQPKHWPVDPQLSDHVAAALVAAGHDPMGYMGRAFASVWANEEDIADPATLARHLAAEGFDADAILETAGTDAIAEIRAENTRDAVAADAVGVPTYVLNGEAFFGQDRIEYLEHALATGRKPISA</sequence>
<gene>
    <name evidence="4" type="ORF">NA2_04836</name>
</gene>
<evidence type="ECO:0000259" key="3">
    <source>
        <dbReference type="Pfam" id="PF01323"/>
    </source>
</evidence>
<name>K2MRY4_9HYPH</name>
<dbReference type="PATRIC" id="fig|391937.3.peg.998"/>
<proteinExistence type="inferred from homology"/>
<dbReference type="EC" id="5.99.1.4" evidence="1"/>
<dbReference type="InterPro" id="IPR001853">
    <property type="entry name" value="DSBA-like_thioredoxin_dom"/>
</dbReference>
<comment type="caution">
    <text evidence="4">The sequence shown here is derived from an EMBL/GenBank/DDBJ whole genome shotgun (WGS) entry which is preliminary data.</text>
</comment>
<reference evidence="4 5" key="1">
    <citation type="journal article" date="2012" name="J. Bacteriol.">
        <title>Genome Sequence of Nitratireductor pacificus Type Strain pht-3B.</title>
        <authorList>
            <person name="Lai Q."/>
            <person name="Li G."/>
            <person name="Shao Z."/>
        </authorList>
    </citation>
    <scope>NUCLEOTIDE SEQUENCE [LARGE SCALE GENOMIC DNA]</scope>
    <source>
        <strain evidence="5">pht-3B</strain>
    </source>
</reference>
<dbReference type="EMBL" id="AMRM01000004">
    <property type="protein sequence ID" value="EKF20087.1"/>
    <property type="molecule type" value="Genomic_DNA"/>
</dbReference>
<dbReference type="eggNOG" id="COG3917">
    <property type="taxonomic scope" value="Bacteria"/>
</dbReference>
<protein>
    <recommendedName>
        <fullName evidence="1">2-hydroxychromene-2-carboxylate isomerase</fullName>
        <ecNumber evidence="1">5.99.1.4</ecNumber>
    </recommendedName>
</protein>
<evidence type="ECO:0000256" key="2">
    <source>
        <dbReference type="PIRSR" id="PIRSR006386-1"/>
    </source>
</evidence>
<dbReference type="Gene3D" id="3.40.30.10">
    <property type="entry name" value="Glutaredoxin"/>
    <property type="match status" value="1"/>
</dbReference>